<organism evidence="2 3">
    <name type="scientific">Paraburkholderia madseniana</name>
    <dbReference type="NCBI Taxonomy" id="2599607"/>
    <lineage>
        <taxon>Bacteria</taxon>
        <taxon>Pseudomonadati</taxon>
        <taxon>Pseudomonadota</taxon>
        <taxon>Betaproteobacteria</taxon>
        <taxon>Burkholderiales</taxon>
        <taxon>Burkholderiaceae</taxon>
        <taxon>Paraburkholderia</taxon>
    </lineage>
</organism>
<feature type="transmembrane region" description="Helical" evidence="1">
    <location>
        <begin position="113"/>
        <end position="140"/>
    </location>
</feature>
<comment type="caution">
    <text evidence="2">The sequence shown here is derived from an EMBL/GenBank/DDBJ whole genome shotgun (WGS) entry which is preliminary data.</text>
</comment>
<evidence type="ECO:0000256" key="1">
    <source>
        <dbReference type="SAM" id="Phobius"/>
    </source>
</evidence>
<keyword evidence="1" id="KW-1133">Transmembrane helix</keyword>
<dbReference type="EMBL" id="VOSW01000022">
    <property type="protein sequence ID" value="KAE8759401.1"/>
    <property type="molecule type" value="Genomic_DNA"/>
</dbReference>
<sequence>MDVNRKRFNRVRCFDRANKYPAIAAEERPAARDIEVTRNVSVAGEFPREPFQRGGEAEIQCGRPKVTGHIAHDLDGLFSQMCGQLLQPFARRQQFGCDAMQLALALFSVSRRAVVMITMVVVMVFPFLALPVAMTVVISVPIPANDNRCLGDHYRGRHADIDVYVDGIGHAG</sequence>
<keyword evidence="1" id="KW-0812">Transmembrane</keyword>
<name>A0A6N6WH66_9BURK</name>
<evidence type="ECO:0000313" key="2">
    <source>
        <dbReference type="EMBL" id="KAE8759401.1"/>
    </source>
</evidence>
<gene>
    <name evidence="2" type="ORF">FSO04_13875</name>
</gene>
<keyword evidence="1" id="KW-0472">Membrane</keyword>
<dbReference type="Proteomes" id="UP000463700">
    <property type="component" value="Unassembled WGS sequence"/>
</dbReference>
<reference evidence="2 3" key="1">
    <citation type="journal article" date="2020" name="Int. J. Syst. Evol. Microbiol.">
        <title>Paraburkholderia madseniana sp. nov., a phenolic acid-degrading bacterium isolated from acidic forest soil.</title>
        <authorList>
            <person name="Wilhelm R.C."/>
            <person name="Murphy S.J.L."/>
            <person name="Feriancek N.M."/>
            <person name="Karasz D.C."/>
            <person name="DeRito C.M."/>
            <person name="Newman J.D."/>
            <person name="Buckley D.H."/>
        </authorList>
    </citation>
    <scope>NUCLEOTIDE SEQUENCE [LARGE SCALE GENOMIC DNA]</scope>
    <source>
        <strain evidence="2 3">RP11</strain>
    </source>
</reference>
<protein>
    <submittedName>
        <fullName evidence="2">Uncharacterized protein</fullName>
    </submittedName>
</protein>
<proteinExistence type="predicted"/>
<accession>A0A6N6WH66</accession>
<evidence type="ECO:0000313" key="3">
    <source>
        <dbReference type="Proteomes" id="UP000463700"/>
    </source>
</evidence>
<dbReference type="AlphaFoldDB" id="A0A6N6WH66"/>